<dbReference type="Proteomes" id="UP001163046">
    <property type="component" value="Unassembled WGS sequence"/>
</dbReference>
<organism evidence="2 3">
    <name type="scientific">Desmophyllum pertusum</name>
    <dbReference type="NCBI Taxonomy" id="174260"/>
    <lineage>
        <taxon>Eukaryota</taxon>
        <taxon>Metazoa</taxon>
        <taxon>Cnidaria</taxon>
        <taxon>Anthozoa</taxon>
        <taxon>Hexacorallia</taxon>
        <taxon>Scleractinia</taxon>
        <taxon>Caryophylliina</taxon>
        <taxon>Caryophylliidae</taxon>
        <taxon>Desmophyllum</taxon>
    </lineage>
</organism>
<evidence type="ECO:0000313" key="2">
    <source>
        <dbReference type="EMBL" id="KAJ7393453.1"/>
    </source>
</evidence>
<evidence type="ECO:0000313" key="3">
    <source>
        <dbReference type="Proteomes" id="UP001163046"/>
    </source>
</evidence>
<feature type="compositionally biased region" description="Polar residues" evidence="1">
    <location>
        <begin position="85"/>
        <end position="94"/>
    </location>
</feature>
<name>A0A9X0A4S7_9CNID</name>
<protein>
    <submittedName>
        <fullName evidence="2">Uncharacterized protein</fullName>
    </submittedName>
</protein>
<gene>
    <name evidence="2" type="ORF">OS493_006427</name>
</gene>
<evidence type="ECO:0000256" key="1">
    <source>
        <dbReference type="SAM" id="MobiDB-lite"/>
    </source>
</evidence>
<sequence length="117" mass="12708">MFWISKESEDELQLEAVAHVHINGHIRSIGARNVRCTKAGTVVGLRLSHKWRSETIIIDLEDDFVTHADPTAKGACVPDPEIAGTSDSSSASTENGKRSSSHVETRTSGERPARVNS</sequence>
<proteinExistence type="predicted"/>
<keyword evidence="3" id="KW-1185">Reference proteome</keyword>
<dbReference type="AlphaFoldDB" id="A0A9X0A4S7"/>
<dbReference type="EMBL" id="MU825398">
    <property type="protein sequence ID" value="KAJ7393453.1"/>
    <property type="molecule type" value="Genomic_DNA"/>
</dbReference>
<feature type="compositionally biased region" description="Basic and acidic residues" evidence="1">
    <location>
        <begin position="95"/>
        <end position="117"/>
    </location>
</feature>
<feature type="region of interest" description="Disordered" evidence="1">
    <location>
        <begin position="71"/>
        <end position="117"/>
    </location>
</feature>
<comment type="caution">
    <text evidence="2">The sequence shown here is derived from an EMBL/GenBank/DDBJ whole genome shotgun (WGS) entry which is preliminary data.</text>
</comment>
<accession>A0A9X0A4S7</accession>
<reference evidence="2" key="1">
    <citation type="submission" date="2023-01" db="EMBL/GenBank/DDBJ databases">
        <title>Genome assembly of the deep-sea coral Lophelia pertusa.</title>
        <authorList>
            <person name="Herrera S."/>
            <person name="Cordes E."/>
        </authorList>
    </citation>
    <scope>NUCLEOTIDE SEQUENCE</scope>
    <source>
        <strain evidence="2">USNM1676648</strain>
        <tissue evidence="2">Polyp</tissue>
    </source>
</reference>